<dbReference type="Pfam" id="PF14358">
    <property type="entry name" value="DUF4405"/>
    <property type="match status" value="1"/>
</dbReference>
<evidence type="ECO:0000259" key="2">
    <source>
        <dbReference type="Pfam" id="PF14358"/>
    </source>
</evidence>
<keyword evidence="1" id="KW-0812">Transmembrane</keyword>
<evidence type="ECO:0000313" key="4">
    <source>
        <dbReference type="Proteomes" id="UP000192652"/>
    </source>
</evidence>
<keyword evidence="1" id="KW-0472">Membrane</keyword>
<name>A0ABX3PIM0_9HYPH</name>
<evidence type="ECO:0000256" key="1">
    <source>
        <dbReference type="SAM" id="Phobius"/>
    </source>
</evidence>
<sequence>MPALLARYATPLTTGLFLVSLISGIGLFFHWSEPAFKGMHEWLSMVLILPFLLHLWRNWRPLTAYLKRPPMAAALGLSMVAAIAFAWPALTGSTVRRAPPQIVLAQALMASTPAELSVVLHRTPEDIVSSLTARGLPATAGKSLTATVTEAGKSEREALAALAALLH</sequence>
<feature type="domain" description="Flavinylation-associated cytochrome" evidence="2">
    <location>
        <begin position="10"/>
        <end position="59"/>
    </location>
</feature>
<keyword evidence="1" id="KW-1133">Transmembrane helix</keyword>
<organism evidence="3 4">
    <name type="scientific">Xaviernesmea rhizosphaerae</name>
    <dbReference type="NCBI Taxonomy" id="1672749"/>
    <lineage>
        <taxon>Bacteria</taxon>
        <taxon>Pseudomonadati</taxon>
        <taxon>Pseudomonadota</taxon>
        <taxon>Alphaproteobacteria</taxon>
        <taxon>Hyphomicrobiales</taxon>
        <taxon>Rhizobiaceae</taxon>
        <taxon>Rhizobium/Agrobacterium group</taxon>
        <taxon>Xaviernesmea</taxon>
    </lineage>
</organism>
<dbReference type="RefSeq" id="WP_081174293.1">
    <property type="nucleotide sequence ID" value="NZ_MSPX01000002.1"/>
</dbReference>
<feature type="transmembrane region" description="Helical" evidence="1">
    <location>
        <begin position="42"/>
        <end position="59"/>
    </location>
</feature>
<keyword evidence="4" id="KW-1185">Reference proteome</keyword>
<reference evidence="3 4" key="1">
    <citation type="journal article" date="2017" name="Antonie Van Leeuwenhoek">
        <title>Rhizobium rhizosphaerae sp. nov., a novel species isolated from rice rhizosphere.</title>
        <authorList>
            <person name="Zhao J.J."/>
            <person name="Zhang J."/>
            <person name="Zhang R.J."/>
            <person name="Zhang C.W."/>
            <person name="Yin H.Q."/>
            <person name="Zhang X.X."/>
        </authorList>
    </citation>
    <scope>NUCLEOTIDE SEQUENCE [LARGE SCALE GENOMIC DNA]</scope>
    <source>
        <strain evidence="3 4">RD15</strain>
    </source>
</reference>
<feature type="transmembrane region" description="Helical" evidence="1">
    <location>
        <begin position="71"/>
        <end position="90"/>
    </location>
</feature>
<gene>
    <name evidence="3" type="ORF">BTR14_04865</name>
</gene>
<accession>A0ABX3PIM0</accession>
<dbReference type="Proteomes" id="UP000192652">
    <property type="component" value="Unassembled WGS sequence"/>
</dbReference>
<dbReference type="InterPro" id="IPR025517">
    <property type="entry name" value="DUF4405"/>
</dbReference>
<feature type="transmembrane region" description="Helical" evidence="1">
    <location>
        <begin position="12"/>
        <end position="30"/>
    </location>
</feature>
<comment type="caution">
    <text evidence="3">The sequence shown here is derived from an EMBL/GenBank/DDBJ whole genome shotgun (WGS) entry which is preliminary data.</text>
</comment>
<dbReference type="EMBL" id="MSPX01000002">
    <property type="protein sequence ID" value="OQP87918.1"/>
    <property type="molecule type" value="Genomic_DNA"/>
</dbReference>
<evidence type="ECO:0000313" key="3">
    <source>
        <dbReference type="EMBL" id="OQP87918.1"/>
    </source>
</evidence>
<protein>
    <recommendedName>
        <fullName evidence="2">Flavinylation-associated cytochrome domain-containing protein</fullName>
    </recommendedName>
</protein>
<proteinExistence type="predicted"/>